<sequence length="135" mass="13555">MTSLRAAPALAAASILVAALVAGCAAPAFDAGGPGATRQTSAGKVLVDAHGMTLYVYDEDRDGRSSCTGLCAAAWPPAEAAPGARPHDGFSLVARGDGAMQWAYDGRPLYGYVGDTKPGEVNGDGAEGVWHAAHG</sequence>
<reference evidence="2 3" key="1">
    <citation type="submission" date="2017-04" db="EMBL/GenBank/DDBJ databases">
        <authorList>
            <person name="Afonso C.L."/>
            <person name="Miller P.J."/>
            <person name="Scott M.A."/>
            <person name="Spackman E."/>
            <person name="Goraichik I."/>
            <person name="Dimitrov K.M."/>
            <person name="Suarez D.L."/>
            <person name="Swayne D.E."/>
        </authorList>
    </citation>
    <scope>NUCLEOTIDE SEQUENCE [LARGE SCALE GENOMIC DNA]</scope>
    <source>
        <strain evidence="2 3">USBA 355</strain>
    </source>
</reference>
<dbReference type="EMBL" id="FWZX01000025">
    <property type="protein sequence ID" value="SMF64763.1"/>
    <property type="molecule type" value="Genomic_DNA"/>
</dbReference>
<evidence type="ECO:0000256" key="1">
    <source>
        <dbReference type="SAM" id="SignalP"/>
    </source>
</evidence>
<keyword evidence="1" id="KW-0732">Signal</keyword>
<feature type="signal peptide" evidence="1">
    <location>
        <begin position="1"/>
        <end position="30"/>
    </location>
</feature>
<dbReference type="GO" id="GO:0043448">
    <property type="term" value="P:alkane catabolic process"/>
    <property type="evidence" value="ECO:0007669"/>
    <property type="project" value="TreeGrafter"/>
</dbReference>
<dbReference type="AlphaFoldDB" id="A0A1Y6CQ05"/>
<name>A0A1Y6CQ05_9PROT</name>
<evidence type="ECO:0000313" key="3">
    <source>
        <dbReference type="Proteomes" id="UP000192917"/>
    </source>
</evidence>
<dbReference type="PIRSF" id="PIRSF029720">
    <property type="entry name" value="UCP029720"/>
    <property type="match status" value="1"/>
</dbReference>
<dbReference type="Proteomes" id="UP000192917">
    <property type="component" value="Unassembled WGS sequence"/>
</dbReference>
<dbReference type="STRING" id="560819.SAMN05428998_125100"/>
<gene>
    <name evidence="2" type="ORF">SAMN05428998_125100</name>
</gene>
<evidence type="ECO:0000313" key="2">
    <source>
        <dbReference type="EMBL" id="SMF64763.1"/>
    </source>
</evidence>
<dbReference type="PANTHER" id="PTHR39335">
    <property type="entry name" value="BLL4220 PROTEIN"/>
    <property type="match status" value="1"/>
</dbReference>
<dbReference type="Pfam" id="PF03640">
    <property type="entry name" value="Lipoprotein_15"/>
    <property type="match status" value="2"/>
</dbReference>
<dbReference type="InterPro" id="IPR014558">
    <property type="entry name" value="UCP029720"/>
</dbReference>
<protein>
    <submittedName>
        <fullName evidence="2">Predicted lipoprotein with conserved Yx(FWY)xxD motif</fullName>
    </submittedName>
</protein>
<feature type="chain" id="PRO_5012938445" evidence="1">
    <location>
        <begin position="31"/>
        <end position="135"/>
    </location>
</feature>
<organism evidence="2 3">
    <name type="scientific">Tistlia consotensis USBA 355</name>
    <dbReference type="NCBI Taxonomy" id="560819"/>
    <lineage>
        <taxon>Bacteria</taxon>
        <taxon>Pseudomonadati</taxon>
        <taxon>Pseudomonadota</taxon>
        <taxon>Alphaproteobacteria</taxon>
        <taxon>Rhodospirillales</taxon>
        <taxon>Rhodovibrionaceae</taxon>
        <taxon>Tistlia</taxon>
    </lineage>
</organism>
<dbReference type="InterPro" id="IPR005297">
    <property type="entry name" value="Lipoprotein_repeat"/>
</dbReference>
<keyword evidence="2" id="KW-0449">Lipoprotein</keyword>
<dbReference type="PROSITE" id="PS51257">
    <property type="entry name" value="PROKAR_LIPOPROTEIN"/>
    <property type="match status" value="1"/>
</dbReference>
<dbReference type="PANTHER" id="PTHR39335:SF1">
    <property type="entry name" value="BLL4220 PROTEIN"/>
    <property type="match status" value="1"/>
</dbReference>
<dbReference type="RefSeq" id="WP_085125256.1">
    <property type="nucleotide sequence ID" value="NZ_FWZX01000025.1"/>
</dbReference>
<keyword evidence="3" id="KW-1185">Reference proteome</keyword>
<proteinExistence type="predicted"/>
<accession>A0A1Y6CQ05</accession>